<dbReference type="GO" id="GO:0005774">
    <property type="term" value="C:vacuolar membrane"/>
    <property type="evidence" value="ECO:0007669"/>
    <property type="project" value="UniProtKB-SubCell"/>
</dbReference>
<evidence type="ECO:0000256" key="5">
    <source>
        <dbReference type="ARBA" id="ARBA00022692"/>
    </source>
</evidence>
<comment type="caution">
    <text evidence="10">The sequence shown here is derived from an EMBL/GenBank/DDBJ whole genome shotgun (WGS) entry which is preliminary data.</text>
</comment>
<dbReference type="SUPFAM" id="SSF103473">
    <property type="entry name" value="MFS general substrate transporter"/>
    <property type="match status" value="2"/>
</dbReference>
<dbReference type="CDD" id="cd17483">
    <property type="entry name" value="MFS_Atg22_like"/>
    <property type="match status" value="1"/>
</dbReference>
<comment type="function">
    <text evidence="9">Vacuolar effluxer which mediate the efflux of amino acids resulting from autophagic degradation. The release of autophagic amino acids allows the maintenance of protein synthesis and viability during nitrogen starvation.</text>
</comment>
<gene>
    <name evidence="11" type="ORF">RCL2_002785400</name>
    <name evidence="10" type="ORF">RclHR1_03560014</name>
</gene>
<keyword evidence="3 9" id="KW-0813">Transport</keyword>
<evidence type="ECO:0000256" key="9">
    <source>
        <dbReference type="RuleBase" id="RU363073"/>
    </source>
</evidence>
<feature type="transmembrane region" description="Helical" evidence="9">
    <location>
        <begin position="330"/>
        <end position="349"/>
    </location>
</feature>
<dbReference type="Gene3D" id="1.20.1250.20">
    <property type="entry name" value="MFS general substrate transporter like domains"/>
    <property type="match status" value="1"/>
</dbReference>
<feature type="transmembrane region" description="Helical" evidence="9">
    <location>
        <begin position="397"/>
        <end position="419"/>
    </location>
</feature>
<dbReference type="Proteomes" id="UP000247702">
    <property type="component" value="Unassembled WGS sequence"/>
</dbReference>
<organism evidence="10 12">
    <name type="scientific">Rhizophagus clarus</name>
    <dbReference type="NCBI Taxonomy" id="94130"/>
    <lineage>
        <taxon>Eukaryota</taxon>
        <taxon>Fungi</taxon>
        <taxon>Fungi incertae sedis</taxon>
        <taxon>Mucoromycota</taxon>
        <taxon>Glomeromycotina</taxon>
        <taxon>Glomeromycetes</taxon>
        <taxon>Glomerales</taxon>
        <taxon>Glomeraceae</taxon>
        <taxon>Rhizophagus</taxon>
    </lineage>
</organism>
<dbReference type="PANTHER" id="PTHR23519:SF1">
    <property type="entry name" value="AUTOPHAGY-RELATED PROTEIN 22"/>
    <property type="match status" value="1"/>
</dbReference>
<keyword evidence="6 9" id="KW-0029">Amino-acid transport</keyword>
<dbReference type="InterPro" id="IPR044738">
    <property type="entry name" value="Atg22"/>
</dbReference>
<dbReference type="GO" id="GO:0012505">
    <property type="term" value="C:endomembrane system"/>
    <property type="evidence" value="ECO:0007669"/>
    <property type="project" value="UniProtKB-SubCell"/>
</dbReference>
<protein>
    <recommendedName>
        <fullName evidence="9">Autophagy-related protein</fullName>
    </recommendedName>
</protein>
<feature type="transmembrane region" description="Helical" evidence="9">
    <location>
        <begin position="145"/>
        <end position="168"/>
    </location>
</feature>
<evidence type="ECO:0000256" key="7">
    <source>
        <dbReference type="ARBA" id="ARBA00022989"/>
    </source>
</evidence>
<reference evidence="11" key="2">
    <citation type="submission" date="2019-10" db="EMBL/GenBank/DDBJ databases">
        <title>Conservation and host-specific expression of non-tandemly repeated heterogenous ribosome RNA gene in arbuscular mycorrhizal fungi.</title>
        <authorList>
            <person name="Maeda T."/>
            <person name="Kobayashi Y."/>
            <person name="Nakagawa T."/>
            <person name="Ezawa T."/>
            <person name="Yamaguchi K."/>
            <person name="Bino T."/>
            <person name="Nishimoto Y."/>
            <person name="Shigenobu S."/>
            <person name="Kawaguchi M."/>
        </authorList>
    </citation>
    <scope>NUCLEOTIDE SEQUENCE</scope>
    <source>
        <strain evidence="11">HR1</strain>
    </source>
</reference>
<dbReference type="OrthoDB" id="192733at2759"/>
<evidence type="ECO:0000256" key="1">
    <source>
        <dbReference type="ARBA" id="ARBA00004127"/>
    </source>
</evidence>
<feature type="transmembrane region" description="Helical" evidence="9">
    <location>
        <begin position="460"/>
        <end position="479"/>
    </location>
</feature>
<keyword evidence="12" id="KW-1185">Reference proteome</keyword>
<feature type="transmembrane region" description="Helical" evidence="9">
    <location>
        <begin position="235"/>
        <end position="259"/>
    </location>
</feature>
<name>A0A2Z6RRE6_9GLOM</name>
<evidence type="ECO:0000256" key="8">
    <source>
        <dbReference type="ARBA" id="ARBA00023136"/>
    </source>
</evidence>
<evidence type="ECO:0000256" key="4">
    <source>
        <dbReference type="ARBA" id="ARBA00022554"/>
    </source>
</evidence>
<dbReference type="Pfam" id="PF11700">
    <property type="entry name" value="ATG22"/>
    <property type="match status" value="1"/>
</dbReference>
<dbReference type="GO" id="GO:0032974">
    <property type="term" value="P:amino acid transmembrane export from vacuole"/>
    <property type="evidence" value="ECO:0007669"/>
    <property type="project" value="InterPro"/>
</dbReference>
<evidence type="ECO:0000313" key="12">
    <source>
        <dbReference type="Proteomes" id="UP000247702"/>
    </source>
</evidence>
<comment type="subcellular location">
    <subcellularLocation>
        <location evidence="1">Endomembrane system</location>
        <topology evidence="1">Multi-pass membrane protein</topology>
    </subcellularLocation>
    <subcellularLocation>
        <location evidence="9">Vacuole membrane</location>
        <topology evidence="9">Multi-pass membrane protein</topology>
    </subcellularLocation>
</comment>
<feature type="transmembrane region" description="Helical" evidence="9">
    <location>
        <begin position="121"/>
        <end position="139"/>
    </location>
</feature>
<dbReference type="InterPro" id="IPR036259">
    <property type="entry name" value="MFS_trans_sf"/>
</dbReference>
<keyword evidence="5 9" id="KW-0812">Transmembrane</keyword>
<dbReference type="AlphaFoldDB" id="A0A2Z6RRE6"/>
<keyword evidence="9" id="KW-0072">Autophagy</keyword>
<evidence type="ECO:0000313" key="10">
    <source>
        <dbReference type="EMBL" id="GBB99559.1"/>
    </source>
</evidence>
<dbReference type="STRING" id="94130.A0A2Z6RRE6"/>
<sequence length="519" mass="58631">MSSHKPANEEQESIEELSKKELRAWYLTIAATEPYVVAVLSVFIPVILETYSSQAGFKLKDRNVPCDISIEDYECVTKFGFWYIDSTSYSFYIIALSVLAQCLVFIGCGSLADYGNNRKKMLLGFGYAGAIFTMGYILVLNPNMYWLAGLLTILSNVCFGAHSVFFLACIPAYSRVHPDVLQVKQNNGTEKEIYDIEEKTSNQLSVMSLVWGIPSGIFILAICSVITIFMEDKMLSLKIGCVISGIWCMALLIFPVLWMKNRPGSPLPKDQSYFTLSFKRVGKTLKSARRLVEIMKYLIAWFILSDGFDTVRTVGTLFAKKVLKLSQVELLLVSIAVPLFAMFGAYGFLRVQRYFNLSTKRMVIITTSLLCLAPIYALCGFVAPFGFKHSWEIWLFAVYYGGLLGAIQSFCTVLFSGLIPKGHENEFFSLNQITDKGSSWLGPLITGIISDVTHDLRYSFWYLLFSILIPVLIILTVDVEKGRKDAELFVENEKMLLKNESKILDYDENNEEEKEKDIV</sequence>
<evidence type="ECO:0000256" key="2">
    <source>
        <dbReference type="ARBA" id="ARBA00006978"/>
    </source>
</evidence>
<dbReference type="InterPro" id="IPR024671">
    <property type="entry name" value="Atg22-like"/>
</dbReference>
<evidence type="ECO:0000256" key="6">
    <source>
        <dbReference type="ARBA" id="ARBA00022970"/>
    </source>
</evidence>
<reference evidence="10 12" key="1">
    <citation type="submission" date="2017-11" db="EMBL/GenBank/DDBJ databases">
        <title>The genome of Rhizophagus clarus HR1 reveals common genetic basis of auxotrophy among arbuscular mycorrhizal fungi.</title>
        <authorList>
            <person name="Kobayashi Y."/>
        </authorList>
    </citation>
    <scope>NUCLEOTIDE SEQUENCE [LARGE SCALE GENOMIC DNA]</scope>
    <source>
        <strain evidence="10 12">HR1</strain>
    </source>
</reference>
<proteinExistence type="inferred from homology"/>
<feature type="transmembrane region" description="Helical" evidence="9">
    <location>
        <begin position="24"/>
        <end position="48"/>
    </location>
</feature>
<evidence type="ECO:0000256" key="3">
    <source>
        <dbReference type="ARBA" id="ARBA00022448"/>
    </source>
</evidence>
<accession>A0A2Z6RRE6</accession>
<dbReference type="Proteomes" id="UP000615446">
    <property type="component" value="Unassembled WGS sequence"/>
</dbReference>
<dbReference type="InterPro" id="IPR050495">
    <property type="entry name" value="ATG22/LtaA_families"/>
</dbReference>
<comment type="similarity">
    <text evidence="2 9">Belongs to the ATG22 family.</text>
</comment>
<evidence type="ECO:0000313" key="11">
    <source>
        <dbReference type="EMBL" id="GET01446.1"/>
    </source>
</evidence>
<feature type="transmembrane region" description="Helical" evidence="9">
    <location>
        <begin position="89"/>
        <end position="109"/>
    </location>
</feature>
<dbReference type="EMBL" id="BLAL01000300">
    <property type="protein sequence ID" value="GET01446.1"/>
    <property type="molecule type" value="Genomic_DNA"/>
</dbReference>
<keyword evidence="7 9" id="KW-1133">Transmembrane helix</keyword>
<keyword evidence="8 9" id="KW-0472">Membrane</keyword>
<dbReference type="GO" id="GO:0006914">
    <property type="term" value="P:autophagy"/>
    <property type="evidence" value="ECO:0007669"/>
    <property type="project" value="UniProtKB-KW"/>
</dbReference>
<feature type="transmembrane region" description="Helical" evidence="9">
    <location>
        <begin position="209"/>
        <end position="229"/>
    </location>
</feature>
<feature type="transmembrane region" description="Helical" evidence="9">
    <location>
        <begin position="361"/>
        <end position="385"/>
    </location>
</feature>
<dbReference type="PANTHER" id="PTHR23519">
    <property type="entry name" value="AUTOPHAGY-RELATED PROTEIN 22"/>
    <property type="match status" value="1"/>
</dbReference>
<dbReference type="EMBL" id="BEXD01002846">
    <property type="protein sequence ID" value="GBB99559.1"/>
    <property type="molecule type" value="Genomic_DNA"/>
</dbReference>
<keyword evidence="4 9" id="KW-0926">Vacuole</keyword>